<dbReference type="AlphaFoldDB" id="E9GY25"/>
<feature type="compositionally biased region" description="Acidic residues" evidence="1">
    <location>
        <begin position="157"/>
        <end position="173"/>
    </location>
</feature>
<organism evidence="2 3">
    <name type="scientific">Daphnia pulex</name>
    <name type="common">Water flea</name>
    <dbReference type="NCBI Taxonomy" id="6669"/>
    <lineage>
        <taxon>Eukaryota</taxon>
        <taxon>Metazoa</taxon>
        <taxon>Ecdysozoa</taxon>
        <taxon>Arthropoda</taxon>
        <taxon>Crustacea</taxon>
        <taxon>Branchiopoda</taxon>
        <taxon>Diplostraca</taxon>
        <taxon>Cladocera</taxon>
        <taxon>Anomopoda</taxon>
        <taxon>Daphniidae</taxon>
        <taxon>Daphnia</taxon>
    </lineage>
</organism>
<feature type="compositionally biased region" description="Polar residues" evidence="1">
    <location>
        <begin position="215"/>
        <end position="233"/>
    </location>
</feature>
<proteinExistence type="predicted"/>
<evidence type="ECO:0000256" key="1">
    <source>
        <dbReference type="SAM" id="MobiDB-lite"/>
    </source>
</evidence>
<sequence>MAPPPTKTARSSVKGFITKKINQLKTYDLVKMTLKTSNELEDLKLDLKETFEKFQQLSLKIQEDLNTMDAPQVDYETEEDYCRNVKEDINAARLVTIKKTKKKGNSIEANSTSIQAEPLAEEEAPKEQEPEPLQEAEAPIEQEFEEETVINHQVFQEPEDVITQDEAGPEPVDDLAPPDPAPMIHDPAPNYPDPAIGEVEPDDTGSGGEYVGNIPTPQQPISRSGRQSRLPSS</sequence>
<keyword evidence="3" id="KW-1185">Reference proteome</keyword>
<reference evidence="2 3" key="1">
    <citation type="journal article" date="2011" name="Science">
        <title>The ecoresponsive genome of Daphnia pulex.</title>
        <authorList>
            <person name="Colbourne J.K."/>
            <person name="Pfrender M.E."/>
            <person name="Gilbert D."/>
            <person name="Thomas W.K."/>
            <person name="Tucker A."/>
            <person name="Oakley T.H."/>
            <person name="Tokishita S."/>
            <person name="Aerts A."/>
            <person name="Arnold G.J."/>
            <person name="Basu M.K."/>
            <person name="Bauer D.J."/>
            <person name="Caceres C.E."/>
            <person name="Carmel L."/>
            <person name="Casola C."/>
            <person name="Choi J.H."/>
            <person name="Detter J.C."/>
            <person name="Dong Q."/>
            <person name="Dusheyko S."/>
            <person name="Eads B.D."/>
            <person name="Frohlich T."/>
            <person name="Geiler-Samerotte K.A."/>
            <person name="Gerlach D."/>
            <person name="Hatcher P."/>
            <person name="Jogdeo S."/>
            <person name="Krijgsveld J."/>
            <person name="Kriventseva E.V."/>
            <person name="Kultz D."/>
            <person name="Laforsch C."/>
            <person name="Lindquist E."/>
            <person name="Lopez J."/>
            <person name="Manak J.R."/>
            <person name="Muller J."/>
            <person name="Pangilinan J."/>
            <person name="Patwardhan R.P."/>
            <person name="Pitluck S."/>
            <person name="Pritham E.J."/>
            <person name="Rechtsteiner A."/>
            <person name="Rho M."/>
            <person name="Rogozin I.B."/>
            <person name="Sakarya O."/>
            <person name="Salamov A."/>
            <person name="Schaack S."/>
            <person name="Shapiro H."/>
            <person name="Shiga Y."/>
            <person name="Skalitzky C."/>
            <person name="Smith Z."/>
            <person name="Souvorov A."/>
            <person name="Sung W."/>
            <person name="Tang Z."/>
            <person name="Tsuchiya D."/>
            <person name="Tu H."/>
            <person name="Vos H."/>
            <person name="Wang M."/>
            <person name="Wolf Y.I."/>
            <person name="Yamagata H."/>
            <person name="Yamada T."/>
            <person name="Ye Y."/>
            <person name="Shaw J.R."/>
            <person name="Andrews J."/>
            <person name="Crease T.J."/>
            <person name="Tang H."/>
            <person name="Lucas S.M."/>
            <person name="Robertson H.M."/>
            <person name="Bork P."/>
            <person name="Koonin E.V."/>
            <person name="Zdobnov E.M."/>
            <person name="Grigoriev I.V."/>
            <person name="Lynch M."/>
            <person name="Boore J.L."/>
        </authorList>
    </citation>
    <scope>NUCLEOTIDE SEQUENCE [LARGE SCALE GENOMIC DNA]</scope>
</reference>
<dbReference type="InParanoid" id="E9GY25"/>
<name>E9GY25_DAPPU</name>
<dbReference type="PANTHER" id="PTHR22954">
    <property type="entry name" value="RETROVIRAL PROTEASE-RELATED"/>
    <property type="match status" value="1"/>
</dbReference>
<gene>
    <name evidence="2" type="ORF">DAPPUDRAFT_323156</name>
</gene>
<evidence type="ECO:0000313" key="2">
    <source>
        <dbReference type="EMBL" id="EFX75525.1"/>
    </source>
</evidence>
<protein>
    <submittedName>
        <fullName evidence="2">Uncharacterized protein</fullName>
    </submittedName>
</protein>
<dbReference type="HOGENOM" id="CLU_1190920_0_0_1"/>
<dbReference type="KEGG" id="dpx:DAPPUDRAFT_323156"/>
<dbReference type="EMBL" id="GL732574">
    <property type="protein sequence ID" value="EFX75525.1"/>
    <property type="molecule type" value="Genomic_DNA"/>
</dbReference>
<evidence type="ECO:0000313" key="3">
    <source>
        <dbReference type="Proteomes" id="UP000000305"/>
    </source>
</evidence>
<dbReference type="PANTHER" id="PTHR22954:SF3">
    <property type="entry name" value="PROTEIN CBG08539"/>
    <property type="match status" value="1"/>
</dbReference>
<feature type="compositionally biased region" description="Acidic residues" evidence="1">
    <location>
        <begin position="130"/>
        <end position="148"/>
    </location>
</feature>
<accession>E9GY25</accession>
<feature type="region of interest" description="Disordered" evidence="1">
    <location>
        <begin position="100"/>
        <end position="233"/>
    </location>
</feature>
<dbReference type="Proteomes" id="UP000000305">
    <property type="component" value="Unassembled WGS sequence"/>
</dbReference>